<reference evidence="3 4" key="1">
    <citation type="submission" date="2010-03" db="EMBL/GenBank/DDBJ databases">
        <authorList>
            <consortium name="The Broad Institute Genome Sequencing Platform"/>
            <person name="Ward D."/>
            <person name="Earl A."/>
            <person name="Feldgarden M."/>
            <person name="Gevers D."/>
            <person name="Young S."/>
            <person name="Zeng Q."/>
            <person name="Koehrsen M."/>
            <person name="Alvarado L."/>
            <person name="Berlin A.M."/>
            <person name="Borenstein D."/>
            <person name="Chapman S.B."/>
            <person name="Chen Z."/>
            <person name="Engels R."/>
            <person name="Freedman E."/>
            <person name="Gellesch M."/>
            <person name="Goldberg J."/>
            <person name="Griggs A."/>
            <person name="Gujja S."/>
            <person name="Heilman E.R."/>
            <person name="Heiman D.I."/>
            <person name="Hepburn T.A."/>
            <person name="Howarth C."/>
            <person name="Jen D."/>
            <person name="Larson L."/>
            <person name="Mehta T."/>
            <person name="Park D."/>
            <person name="Pearson M."/>
            <person name="Richards J."/>
            <person name="Roberts A."/>
            <person name="Saif S."/>
            <person name="Shea T.D."/>
            <person name="Shenoy N."/>
            <person name="Sisk P."/>
            <person name="Stolte C."/>
            <person name="Sykes S.N."/>
            <person name="Walk T."/>
            <person name="White J."/>
            <person name="Yandava C."/>
            <person name="Izard J."/>
            <person name="Baranova O.V."/>
            <person name="Blanton J.M."/>
            <person name="Tanner A.C."/>
            <person name="Dewhirst F."/>
            <person name="Haas B."/>
            <person name="Nusbaum C."/>
            <person name="Birren B."/>
        </authorList>
    </citation>
    <scope>NUCLEOTIDE SEQUENCE [LARGE SCALE GENOMIC DNA]</scope>
    <source>
        <strain evidence="3 4">ATCC 29453</strain>
    </source>
</reference>
<dbReference type="eggNOG" id="COG0840">
    <property type="taxonomic scope" value="Bacteria"/>
</dbReference>
<name>V9H999_9NEIS</name>
<gene>
    <name evidence="3" type="ORF">HMPREF9021_00834</name>
</gene>
<dbReference type="InterPro" id="IPR035965">
    <property type="entry name" value="PAS-like_dom_sf"/>
</dbReference>
<dbReference type="Proteomes" id="UP000017813">
    <property type="component" value="Unassembled WGS sequence"/>
</dbReference>
<evidence type="ECO:0000313" key="4">
    <source>
        <dbReference type="Proteomes" id="UP000017813"/>
    </source>
</evidence>
<dbReference type="Gene3D" id="3.30.450.20">
    <property type="entry name" value="PAS domain"/>
    <property type="match status" value="1"/>
</dbReference>
<dbReference type="CDD" id="cd00130">
    <property type="entry name" value="PAS"/>
    <property type="match status" value="1"/>
</dbReference>
<reference evidence="3 4" key="2">
    <citation type="submission" date="2011-10" db="EMBL/GenBank/DDBJ databases">
        <title>The Genome Sequence of Simonsiella muelleri ATCC 29453.</title>
        <authorList>
            <consortium name="The Broad Institute Genome Sequencing Platform"/>
            <consortium name="The Broad Institute Genome Sequencing Center for Infectious Disease"/>
            <person name="Earl A."/>
            <person name="Ward D."/>
            <person name="Feldgarden M."/>
            <person name="Gevers D."/>
            <person name="Izard J."/>
            <person name="Baranova O.V."/>
            <person name="Blanton J.M."/>
            <person name="Tanner A.C."/>
            <person name="Dewhirst F."/>
            <person name="Young S.K."/>
            <person name="Zeng Q."/>
            <person name="Gargeya S."/>
            <person name="Fitzgerald M."/>
            <person name="Haas B."/>
            <person name="Abouelleil A."/>
            <person name="Alvarado L."/>
            <person name="Arachchi H.M."/>
            <person name="Berlin A."/>
            <person name="Brown A."/>
            <person name="Chapman S.B."/>
            <person name="Chen Z."/>
            <person name="Dunbar C."/>
            <person name="Freedman E."/>
            <person name="Gearin G."/>
            <person name="Goldberg J."/>
            <person name="Griggs A."/>
            <person name="Gujja S."/>
            <person name="Heiman D."/>
            <person name="Howarth C."/>
            <person name="Larson L."/>
            <person name="Lui A."/>
            <person name="MacDonald P.J.P."/>
            <person name="Montmayeur A."/>
            <person name="Murphy C."/>
            <person name="Neiman D."/>
            <person name="Pearson M."/>
            <person name="Priest M."/>
            <person name="Roberts A."/>
            <person name="Saif S."/>
            <person name="Shea T."/>
            <person name="Shenoy N."/>
            <person name="Sisk P."/>
            <person name="Stolte C."/>
            <person name="Sykes S."/>
            <person name="Wortman J."/>
            <person name="Nusbaum C."/>
            <person name="Birren B."/>
        </authorList>
    </citation>
    <scope>NUCLEOTIDE SEQUENCE [LARGE SCALE GENOMIC DNA]</scope>
    <source>
        <strain evidence="3 4">ATCC 29453</strain>
    </source>
</reference>
<proteinExistence type="predicted"/>
<dbReference type="STRING" id="641147.HMPREF9021_00834"/>
<organism evidence="3 4">
    <name type="scientific">Simonsiella muelleri ATCC 29453</name>
    <dbReference type="NCBI Taxonomy" id="641147"/>
    <lineage>
        <taxon>Bacteria</taxon>
        <taxon>Pseudomonadati</taxon>
        <taxon>Pseudomonadota</taxon>
        <taxon>Betaproteobacteria</taxon>
        <taxon>Neisseriales</taxon>
        <taxon>Neisseriaceae</taxon>
        <taxon>Simonsiella</taxon>
    </lineage>
</organism>
<accession>V9H999</accession>
<evidence type="ECO:0000259" key="2">
    <source>
        <dbReference type="PROSITE" id="PS50112"/>
    </source>
</evidence>
<dbReference type="InterPro" id="IPR013655">
    <property type="entry name" value="PAS_fold_3"/>
</dbReference>
<dbReference type="PROSITE" id="PS50112">
    <property type="entry name" value="PAS"/>
    <property type="match status" value="1"/>
</dbReference>
<sequence length="203" mass="23639">MNWLNFLGKSKKAKSEPDNQQTKQLGSLKDAAGCLIMPKPKIANYREFLILGYDGNQRRIYASDEEVMFPDGCLITSKTDLNGVITHANESFVTMSGWQRQEIISQTHNVLRHPDMPSAVFEEMWATIKKGEKWHGYMKNLRKDSSFYWVYATVIPNIRHDVFMGYTSVRRKPSREKIIQAEQLYQTMLSEEKNQTDRLIRIN</sequence>
<dbReference type="NCBIfam" id="TIGR00229">
    <property type="entry name" value="sensory_box"/>
    <property type="match status" value="1"/>
</dbReference>
<keyword evidence="4" id="KW-1185">Reference proteome</keyword>
<protein>
    <submittedName>
        <fullName evidence="3">PAS domain S-box protein</fullName>
    </submittedName>
</protein>
<dbReference type="SUPFAM" id="SSF55785">
    <property type="entry name" value="PYP-like sensor domain (PAS domain)"/>
    <property type="match status" value="1"/>
</dbReference>
<dbReference type="HOGENOM" id="CLU_097884_2_0_4"/>
<dbReference type="InterPro" id="IPR000014">
    <property type="entry name" value="PAS"/>
</dbReference>
<feature type="domain" description="PAS" evidence="2">
    <location>
        <begin position="80"/>
        <end position="131"/>
    </location>
</feature>
<comment type="caution">
    <text evidence="3">The sequence shown here is derived from an EMBL/GenBank/DDBJ whole genome shotgun (WGS) entry which is preliminary data.</text>
</comment>
<dbReference type="AlphaFoldDB" id="V9H999"/>
<dbReference type="Pfam" id="PF08447">
    <property type="entry name" value="PAS_3"/>
    <property type="match status" value="1"/>
</dbReference>
<evidence type="ECO:0000313" key="3">
    <source>
        <dbReference type="EMBL" id="EFG31563.2"/>
    </source>
</evidence>
<evidence type="ECO:0000256" key="1">
    <source>
        <dbReference type="SAM" id="MobiDB-lite"/>
    </source>
</evidence>
<dbReference type="RefSeq" id="WP_002641613.1">
    <property type="nucleotide sequence ID" value="NZ_CP019448.1"/>
</dbReference>
<dbReference type="EMBL" id="ADCY02000016">
    <property type="protein sequence ID" value="EFG31563.2"/>
    <property type="molecule type" value="Genomic_DNA"/>
</dbReference>
<feature type="region of interest" description="Disordered" evidence="1">
    <location>
        <begin position="1"/>
        <end position="24"/>
    </location>
</feature>